<feature type="transmembrane region" description="Helical" evidence="6">
    <location>
        <begin position="85"/>
        <end position="107"/>
    </location>
</feature>
<feature type="transmembrane region" description="Helical" evidence="6">
    <location>
        <begin position="179"/>
        <end position="200"/>
    </location>
</feature>
<dbReference type="RefSeq" id="WP_126718760.1">
    <property type="nucleotide sequence ID" value="NZ_RWJF01000001.1"/>
</dbReference>
<evidence type="ECO:0000256" key="2">
    <source>
        <dbReference type="ARBA" id="ARBA00009773"/>
    </source>
</evidence>
<organism evidence="7 8">
    <name type="scientific">Sphingomonas ginkgonis</name>
    <dbReference type="NCBI Taxonomy" id="2315330"/>
    <lineage>
        <taxon>Bacteria</taxon>
        <taxon>Pseudomonadati</taxon>
        <taxon>Pseudomonadota</taxon>
        <taxon>Alphaproteobacteria</taxon>
        <taxon>Sphingomonadales</taxon>
        <taxon>Sphingomonadaceae</taxon>
        <taxon>Sphingomonas</taxon>
    </lineage>
</organism>
<evidence type="ECO:0000256" key="6">
    <source>
        <dbReference type="SAM" id="Phobius"/>
    </source>
</evidence>
<comment type="caution">
    <text evidence="7">The sequence shown here is derived from an EMBL/GenBank/DDBJ whole genome shotgun (WGS) entry which is preliminary data.</text>
</comment>
<feature type="transmembrane region" description="Helical" evidence="6">
    <location>
        <begin position="297"/>
        <end position="320"/>
    </location>
</feature>
<evidence type="ECO:0000256" key="1">
    <source>
        <dbReference type="ARBA" id="ARBA00004141"/>
    </source>
</evidence>
<evidence type="ECO:0000256" key="3">
    <source>
        <dbReference type="ARBA" id="ARBA00022692"/>
    </source>
</evidence>
<gene>
    <name evidence="7" type="ORF">HMF7854_08820</name>
</gene>
<feature type="transmembrane region" description="Helical" evidence="6">
    <location>
        <begin position="340"/>
        <end position="361"/>
    </location>
</feature>
<feature type="transmembrane region" description="Helical" evidence="6">
    <location>
        <begin position="231"/>
        <end position="253"/>
    </location>
</feature>
<evidence type="ECO:0000256" key="5">
    <source>
        <dbReference type="ARBA" id="ARBA00023136"/>
    </source>
</evidence>
<dbReference type="GO" id="GO:0055085">
    <property type="term" value="P:transmembrane transport"/>
    <property type="evidence" value="ECO:0007669"/>
    <property type="project" value="TreeGrafter"/>
</dbReference>
<comment type="similarity">
    <text evidence="2">Belongs to the autoinducer-2 exporter (AI-2E) (TC 2.A.86) family.</text>
</comment>
<dbReference type="PANTHER" id="PTHR21716:SF16">
    <property type="entry name" value="BLL1467 PROTEIN"/>
    <property type="match status" value="1"/>
</dbReference>
<keyword evidence="8" id="KW-1185">Reference proteome</keyword>
<dbReference type="Proteomes" id="UP000274661">
    <property type="component" value="Unassembled WGS sequence"/>
</dbReference>
<dbReference type="AlphaFoldDB" id="A0A3R9X810"/>
<keyword evidence="5 6" id="KW-0472">Membrane</keyword>
<feature type="transmembrane region" description="Helical" evidence="6">
    <location>
        <begin position="55"/>
        <end position="73"/>
    </location>
</feature>
<dbReference type="PANTHER" id="PTHR21716">
    <property type="entry name" value="TRANSMEMBRANE PROTEIN"/>
    <property type="match status" value="1"/>
</dbReference>
<feature type="transmembrane region" description="Helical" evidence="6">
    <location>
        <begin position="29"/>
        <end position="49"/>
    </location>
</feature>
<sequence length="408" mass="43867">MDLPAAKNPNQVSANLALTDNTDPKRDRLLASLTLIAGLGLLVGLPFALREGAEFFLPVTAALVVAITLVPLLEWFERRGVPSRAAAGLCVVIFLLVAAFALASIVLPAMDWVTLVPQRIGRVRSALQPVMDLYQSLEHFIDKTASQIAKGAAEQGSRTVRVEQPNSMLGLLATSAPHLLVQLFFALLVIFFFLSGWTAMRKQTITSRGSFEGALTTARVIQQVVDATSTYIGTITLINVSLGAITAGILFFYGMDSPLMWGGIVAVLNYIPYLGPIAAAVLLGVGALMNFADPWQAIFPPAIFIGLHLIEANAFTPLIVGHRVKVNPLLILVSLSFWSWIWGTTGALLAVPLLIIIKTIFSAAGTPDIAGFLFEHGTLTHVGEEDEVEVQEEAREKVKENTGEAFIG</sequence>
<keyword evidence="3 6" id="KW-0812">Transmembrane</keyword>
<evidence type="ECO:0000313" key="8">
    <source>
        <dbReference type="Proteomes" id="UP000274661"/>
    </source>
</evidence>
<reference evidence="7 8" key="1">
    <citation type="submission" date="2018-12" db="EMBL/GenBank/DDBJ databases">
        <title>Sphingomonas sp. HMF7854 Genome sequencing and assembly.</title>
        <authorList>
            <person name="Cha I."/>
            <person name="Kang H."/>
            <person name="Kim H."/>
            <person name="Kang J."/>
            <person name="Joh K."/>
        </authorList>
    </citation>
    <scope>NUCLEOTIDE SEQUENCE [LARGE SCALE GENOMIC DNA]</scope>
    <source>
        <strain evidence="7 8">HMF7854</strain>
    </source>
</reference>
<proteinExistence type="inferred from homology"/>
<comment type="subcellular location">
    <subcellularLocation>
        <location evidence="1">Membrane</location>
        <topology evidence="1">Multi-pass membrane protein</topology>
    </subcellularLocation>
</comment>
<evidence type="ECO:0000256" key="4">
    <source>
        <dbReference type="ARBA" id="ARBA00022989"/>
    </source>
</evidence>
<dbReference type="OrthoDB" id="9799225at2"/>
<keyword evidence="4 6" id="KW-1133">Transmembrane helix</keyword>
<dbReference type="InterPro" id="IPR002549">
    <property type="entry name" value="AI-2E-like"/>
</dbReference>
<dbReference type="Pfam" id="PF01594">
    <property type="entry name" value="AI-2E_transport"/>
    <property type="match status" value="1"/>
</dbReference>
<accession>A0A3R9X810</accession>
<name>A0A3R9X810_9SPHN</name>
<dbReference type="EMBL" id="RWJF01000001">
    <property type="protein sequence ID" value="RST30926.1"/>
    <property type="molecule type" value="Genomic_DNA"/>
</dbReference>
<feature type="transmembrane region" description="Helical" evidence="6">
    <location>
        <begin position="259"/>
        <end position="285"/>
    </location>
</feature>
<protein>
    <submittedName>
        <fullName evidence="7">AI-2E family transporter</fullName>
    </submittedName>
</protein>
<evidence type="ECO:0000313" key="7">
    <source>
        <dbReference type="EMBL" id="RST30926.1"/>
    </source>
</evidence>
<dbReference type="GO" id="GO:0016020">
    <property type="term" value="C:membrane"/>
    <property type="evidence" value="ECO:0007669"/>
    <property type="project" value="UniProtKB-SubCell"/>
</dbReference>